<evidence type="ECO:0000256" key="4">
    <source>
        <dbReference type="ARBA" id="ARBA00022837"/>
    </source>
</evidence>
<dbReference type="PANTHER" id="PTHR24028">
    <property type="entry name" value="CADHERIN-87A"/>
    <property type="match status" value="1"/>
</dbReference>
<keyword evidence="13" id="KW-1185">Reference proteome</keyword>
<dbReference type="EMBL" id="HG994580">
    <property type="protein sequence ID" value="CAF2760196.1"/>
    <property type="molecule type" value="Genomic_DNA"/>
</dbReference>
<feature type="region of interest" description="Disordered" evidence="8">
    <location>
        <begin position="627"/>
        <end position="704"/>
    </location>
</feature>
<dbReference type="SMART" id="SM00112">
    <property type="entry name" value="CA"/>
    <property type="match status" value="4"/>
</dbReference>
<feature type="domain" description="Cadherin" evidence="11">
    <location>
        <begin position="141"/>
        <end position="248"/>
    </location>
</feature>
<dbReference type="PROSITE" id="PS00232">
    <property type="entry name" value="CADHERIN_1"/>
    <property type="match status" value="1"/>
</dbReference>
<dbReference type="InterPro" id="IPR015919">
    <property type="entry name" value="Cadherin-like_sf"/>
</dbReference>
<evidence type="ECO:0000259" key="11">
    <source>
        <dbReference type="PROSITE" id="PS50268"/>
    </source>
</evidence>
<keyword evidence="2 9" id="KW-0812">Transmembrane</keyword>
<dbReference type="InterPro" id="IPR002126">
    <property type="entry name" value="Cadherin-like_dom"/>
</dbReference>
<organism evidence="12 13">
    <name type="scientific">Lepeophtheirus salmonis</name>
    <name type="common">Salmon louse</name>
    <name type="synonym">Caligus salmonis</name>
    <dbReference type="NCBI Taxonomy" id="72036"/>
    <lineage>
        <taxon>Eukaryota</taxon>
        <taxon>Metazoa</taxon>
        <taxon>Ecdysozoa</taxon>
        <taxon>Arthropoda</taxon>
        <taxon>Crustacea</taxon>
        <taxon>Multicrustacea</taxon>
        <taxon>Hexanauplia</taxon>
        <taxon>Copepoda</taxon>
        <taxon>Siphonostomatoida</taxon>
        <taxon>Caligidae</taxon>
        <taxon>Lepeophtheirus</taxon>
    </lineage>
</organism>
<proteinExistence type="predicted"/>
<keyword evidence="5 9" id="KW-1133">Transmembrane helix</keyword>
<feature type="domain" description="Cadherin" evidence="11">
    <location>
        <begin position="276"/>
        <end position="363"/>
    </location>
</feature>
<evidence type="ECO:0000256" key="5">
    <source>
        <dbReference type="ARBA" id="ARBA00022989"/>
    </source>
</evidence>
<keyword evidence="4" id="KW-0106">Calcium</keyword>
<evidence type="ECO:0000256" key="8">
    <source>
        <dbReference type="SAM" id="MobiDB-lite"/>
    </source>
</evidence>
<feature type="transmembrane region" description="Helical" evidence="9">
    <location>
        <begin position="574"/>
        <end position="599"/>
    </location>
</feature>
<reference evidence="12" key="1">
    <citation type="submission" date="2021-02" db="EMBL/GenBank/DDBJ databases">
        <authorList>
            <person name="Bekaert M."/>
        </authorList>
    </citation>
    <scope>NUCLEOTIDE SEQUENCE</scope>
    <source>
        <strain evidence="12">IoA-00</strain>
    </source>
</reference>
<feature type="domain" description="Cadherin" evidence="11">
    <location>
        <begin position="364"/>
        <end position="460"/>
    </location>
</feature>
<name>A0A7R8CBK7_LEPSM</name>
<gene>
    <name evidence="12" type="ORF">LSAA_1960</name>
</gene>
<evidence type="ECO:0000256" key="7">
    <source>
        <dbReference type="ARBA" id="ARBA00023180"/>
    </source>
</evidence>
<evidence type="ECO:0000256" key="10">
    <source>
        <dbReference type="SAM" id="SignalP"/>
    </source>
</evidence>
<evidence type="ECO:0000313" key="13">
    <source>
        <dbReference type="Proteomes" id="UP000675881"/>
    </source>
</evidence>
<dbReference type="PRINTS" id="PR00205">
    <property type="entry name" value="CADHERIN"/>
</dbReference>
<dbReference type="InterPro" id="IPR020894">
    <property type="entry name" value="Cadherin_CS"/>
</dbReference>
<evidence type="ECO:0000313" key="12">
    <source>
        <dbReference type="EMBL" id="CAF2760196.1"/>
    </source>
</evidence>
<comment type="subcellular location">
    <subcellularLocation>
        <location evidence="1">Membrane</location>
        <topology evidence="1">Single-pass membrane protein</topology>
    </subcellularLocation>
</comment>
<keyword evidence="10" id="KW-0732">Signal</keyword>
<dbReference type="GO" id="GO:0005886">
    <property type="term" value="C:plasma membrane"/>
    <property type="evidence" value="ECO:0007669"/>
    <property type="project" value="InterPro"/>
</dbReference>
<feature type="compositionally biased region" description="Polar residues" evidence="8">
    <location>
        <begin position="655"/>
        <end position="666"/>
    </location>
</feature>
<keyword evidence="3" id="KW-0677">Repeat</keyword>
<accession>A0A7R8CBK7</accession>
<feature type="chain" id="PRO_5043422579" evidence="10">
    <location>
        <begin position="21"/>
        <end position="766"/>
    </location>
</feature>
<dbReference type="InterPro" id="IPR050174">
    <property type="entry name" value="Protocadherin/Cadherin-CA"/>
</dbReference>
<dbReference type="PROSITE" id="PS50268">
    <property type="entry name" value="CADHERIN_2"/>
    <property type="match status" value="4"/>
</dbReference>
<dbReference type="Pfam" id="PF00028">
    <property type="entry name" value="Cadherin"/>
    <property type="match status" value="1"/>
</dbReference>
<dbReference type="CDD" id="cd11304">
    <property type="entry name" value="Cadherin_repeat"/>
    <property type="match status" value="5"/>
</dbReference>
<dbReference type="GO" id="GO:0007156">
    <property type="term" value="P:homophilic cell adhesion via plasma membrane adhesion molecules"/>
    <property type="evidence" value="ECO:0007669"/>
    <property type="project" value="InterPro"/>
</dbReference>
<evidence type="ECO:0000256" key="1">
    <source>
        <dbReference type="ARBA" id="ARBA00004167"/>
    </source>
</evidence>
<dbReference type="AlphaFoldDB" id="A0A7R8CBK7"/>
<feature type="signal peptide" evidence="10">
    <location>
        <begin position="1"/>
        <end position="20"/>
    </location>
</feature>
<sequence>MCHYFDKLIYLLLSLLSASGQVLRTNLDDRCFLDGGGSTESFFVKESLPLGSLLGTLRVYGDPSRNIELRLQNDPENAVEIERRTKNLILKKSLDKEGIDGPSSLSFNVFCSRIGSDDPGFTIPVQIRVTDVNDNAPEFIGKLPYTLNISELTIVGSRVFQGMRATDKDQPGPFSTVEYSIQPGRFSDYLTFENPLEGSLVLTKHLDYESLRTFKVGIVARDQGTPHRETVSELLVTVLDADDQNPSFYYDRYEVLLPEQIESIKGQKLMVQPKDIKAYDKDRGLKLPVFYSFNSDPNNDNYKYFELNRNTGQIYVKTTIPENEILSPVTLVIKSTQFDNPDRYALTTLTVSRGGIYDRDLKFLQKTYYRRILENVPLNSVIVTLLTNKPSDRRVNFYVSRNEEMNFSVNQKGEVILRKSMDYENKESHIFEVIATDGRRNDSALVNISLLNINDWDPRFRYPQYEFFVPAGNDFNGYNVGVLDVHDGDKGDYVSLEVKGPYARAFDISNSGELSLRDISRINSSETHIVVVAEDSGIPPRRASVPVVVKFASSHQGIERGLTASIYSFLDENILLFLVFGLILSVCFLIICCLIYYICRSKDRRRKQRDANCILYNSSSTVLNDSLPARENQVRSYPKRNEEGSPNPLYEEDTSGLSGRSSSETLMSDPERPALNPMNPRSSKIRRLHTTSNSNEDGHLTRIQWPRNSIPRRVKKLSWEDELEEEENKDRDITTYTESPNISPMKVPSSKSSPSVPKQIGPTIYF</sequence>
<dbReference type="Gene3D" id="2.60.40.60">
    <property type="entry name" value="Cadherins"/>
    <property type="match status" value="5"/>
</dbReference>
<keyword evidence="6 9" id="KW-0472">Membrane</keyword>
<dbReference type="OrthoDB" id="6250271at2759"/>
<protein>
    <submittedName>
        <fullName evidence="12">(salmon louse) hypothetical protein</fullName>
    </submittedName>
</protein>
<keyword evidence="7" id="KW-0325">Glycoprotein</keyword>
<evidence type="ECO:0000256" key="9">
    <source>
        <dbReference type="SAM" id="Phobius"/>
    </source>
</evidence>
<feature type="domain" description="Cadherin" evidence="11">
    <location>
        <begin position="36"/>
        <end position="139"/>
    </location>
</feature>
<dbReference type="PANTHER" id="PTHR24028:SF339">
    <property type="entry name" value="CADHERIN DOMAIN-CONTAINING PROTEIN"/>
    <property type="match status" value="1"/>
</dbReference>
<feature type="region of interest" description="Disordered" evidence="8">
    <location>
        <begin position="720"/>
        <end position="766"/>
    </location>
</feature>
<evidence type="ECO:0000256" key="6">
    <source>
        <dbReference type="ARBA" id="ARBA00023136"/>
    </source>
</evidence>
<dbReference type="Proteomes" id="UP000675881">
    <property type="component" value="Chromosome 1"/>
</dbReference>
<evidence type="ECO:0000256" key="2">
    <source>
        <dbReference type="ARBA" id="ARBA00022692"/>
    </source>
</evidence>
<feature type="compositionally biased region" description="Low complexity" evidence="8">
    <location>
        <begin position="743"/>
        <end position="758"/>
    </location>
</feature>
<dbReference type="GO" id="GO:0005509">
    <property type="term" value="F:calcium ion binding"/>
    <property type="evidence" value="ECO:0007669"/>
    <property type="project" value="UniProtKB-UniRule"/>
</dbReference>
<dbReference type="SUPFAM" id="SSF49313">
    <property type="entry name" value="Cadherin-like"/>
    <property type="match status" value="5"/>
</dbReference>
<evidence type="ECO:0000256" key="3">
    <source>
        <dbReference type="ARBA" id="ARBA00022737"/>
    </source>
</evidence>